<evidence type="ECO:0000313" key="3">
    <source>
        <dbReference type="EMBL" id="EMP36080.1"/>
    </source>
</evidence>
<evidence type="ECO:0000256" key="1">
    <source>
        <dbReference type="SAM" id="MobiDB-lite"/>
    </source>
</evidence>
<name>M7BK28_CHEMY</name>
<sequence length="171" mass="19480">MSLPQMQCQYLHKGAHLTSILTEAEGDRVASYISNSQSEDSVWIGLHDHRQNRQWRWTDRSTYCYSAWDAKEPNNDKGVEYCVELLSDRGKQSVQTHMHQQRSQDTHPGHTLQLSLRRWPPVLSPRLSPSAHNAGDNPLNSPGNSSPTHPGLRLSSSPRQAIQYIWPQMLS</sequence>
<feature type="compositionally biased region" description="Polar residues" evidence="1">
    <location>
        <begin position="138"/>
        <end position="158"/>
    </location>
</feature>
<protein>
    <submittedName>
        <fullName evidence="3">C-type lectin BFL-2</fullName>
    </submittedName>
</protein>
<dbReference type="Proteomes" id="UP000031443">
    <property type="component" value="Unassembled WGS sequence"/>
</dbReference>
<dbReference type="InterPro" id="IPR016187">
    <property type="entry name" value="CTDL_fold"/>
</dbReference>
<dbReference type="InterPro" id="IPR001304">
    <property type="entry name" value="C-type_lectin-like"/>
</dbReference>
<reference evidence="4" key="1">
    <citation type="journal article" date="2013" name="Nat. Genet.">
        <title>The draft genomes of soft-shell turtle and green sea turtle yield insights into the development and evolution of the turtle-specific body plan.</title>
        <authorList>
            <person name="Wang Z."/>
            <person name="Pascual-Anaya J."/>
            <person name="Zadissa A."/>
            <person name="Li W."/>
            <person name="Niimura Y."/>
            <person name="Huang Z."/>
            <person name="Li C."/>
            <person name="White S."/>
            <person name="Xiong Z."/>
            <person name="Fang D."/>
            <person name="Wang B."/>
            <person name="Ming Y."/>
            <person name="Chen Y."/>
            <person name="Zheng Y."/>
            <person name="Kuraku S."/>
            <person name="Pignatelli M."/>
            <person name="Herrero J."/>
            <person name="Beal K."/>
            <person name="Nozawa M."/>
            <person name="Li Q."/>
            <person name="Wang J."/>
            <person name="Zhang H."/>
            <person name="Yu L."/>
            <person name="Shigenobu S."/>
            <person name="Wang J."/>
            <person name="Liu J."/>
            <person name="Flicek P."/>
            <person name="Searle S."/>
            <person name="Wang J."/>
            <person name="Kuratani S."/>
            <person name="Yin Y."/>
            <person name="Aken B."/>
            <person name="Zhang G."/>
            <person name="Irie N."/>
        </authorList>
    </citation>
    <scope>NUCLEOTIDE SEQUENCE [LARGE SCALE GENOMIC DNA]</scope>
</reference>
<evidence type="ECO:0000259" key="2">
    <source>
        <dbReference type="PROSITE" id="PS50041"/>
    </source>
</evidence>
<dbReference type="EMBL" id="KB526659">
    <property type="protein sequence ID" value="EMP36080.1"/>
    <property type="molecule type" value="Genomic_DNA"/>
</dbReference>
<dbReference type="Pfam" id="PF00059">
    <property type="entry name" value="Lectin_C"/>
    <property type="match status" value="1"/>
</dbReference>
<dbReference type="AlphaFoldDB" id="M7BK28"/>
<accession>M7BK28</accession>
<keyword evidence="3" id="KW-0430">Lectin</keyword>
<dbReference type="InterPro" id="IPR050111">
    <property type="entry name" value="C-type_lectin/snaclec_domain"/>
</dbReference>
<dbReference type="Gene3D" id="3.10.100.10">
    <property type="entry name" value="Mannose-Binding Protein A, subunit A"/>
    <property type="match status" value="1"/>
</dbReference>
<feature type="region of interest" description="Disordered" evidence="1">
    <location>
        <begin position="123"/>
        <end position="158"/>
    </location>
</feature>
<organism evidence="3 4">
    <name type="scientific">Chelonia mydas</name>
    <name type="common">Green sea-turtle</name>
    <name type="synonym">Chelonia agassizi</name>
    <dbReference type="NCBI Taxonomy" id="8469"/>
    <lineage>
        <taxon>Eukaryota</taxon>
        <taxon>Metazoa</taxon>
        <taxon>Chordata</taxon>
        <taxon>Craniata</taxon>
        <taxon>Vertebrata</taxon>
        <taxon>Euteleostomi</taxon>
        <taxon>Archelosauria</taxon>
        <taxon>Testudinata</taxon>
        <taxon>Testudines</taxon>
        <taxon>Cryptodira</taxon>
        <taxon>Durocryptodira</taxon>
        <taxon>Americhelydia</taxon>
        <taxon>Chelonioidea</taxon>
        <taxon>Cheloniidae</taxon>
        <taxon>Chelonia</taxon>
    </lineage>
</organism>
<proteinExistence type="predicted"/>
<gene>
    <name evidence="3" type="ORF">UY3_06744</name>
</gene>
<dbReference type="GO" id="GO:0030246">
    <property type="term" value="F:carbohydrate binding"/>
    <property type="evidence" value="ECO:0007669"/>
    <property type="project" value="UniProtKB-KW"/>
</dbReference>
<feature type="region of interest" description="Disordered" evidence="1">
    <location>
        <begin position="92"/>
        <end position="111"/>
    </location>
</feature>
<dbReference type="SUPFAM" id="SSF56436">
    <property type="entry name" value="C-type lectin-like"/>
    <property type="match status" value="1"/>
</dbReference>
<dbReference type="PROSITE" id="PS50041">
    <property type="entry name" value="C_TYPE_LECTIN_2"/>
    <property type="match status" value="1"/>
</dbReference>
<feature type="compositionally biased region" description="Polar residues" evidence="1">
    <location>
        <begin position="92"/>
        <end position="101"/>
    </location>
</feature>
<dbReference type="InterPro" id="IPR016186">
    <property type="entry name" value="C-type_lectin-like/link_sf"/>
</dbReference>
<feature type="domain" description="C-type lectin" evidence="2">
    <location>
        <begin position="8"/>
        <end position="91"/>
    </location>
</feature>
<dbReference type="PANTHER" id="PTHR22803">
    <property type="entry name" value="MANNOSE, PHOSPHOLIPASE, LECTIN RECEPTOR RELATED"/>
    <property type="match status" value="1"/>
</dbReference>
<evidence type="ECO:0000313" key="4">
    <source>
        <dbReference type="Proteomes" id="UP000031443"/>
    </source>
</evidence>
<dbReference type="eggNOG" id="KOG4297">
    <property type="taxonomic scope" value="Eukaryota"/>
</dbReference>
<keyword evidence="4" id="KW-1185">Reference proteome</keyword>